<accession>A0A8J5L834</accession>
<feature type="transmembrane region" description="Helical" evidence="4">
    <location>
        <begin position="12"/>
        <end position="37"/>
    </location>
</feature>
<protein>
    <recommendedName>
        <fullName evidence="3">3-ketoacyl-CoA synthase</fullName>
        <ecNumber evidence="3">2.3.1.-</ecNumber>
    </recommendedName>
</protein>
<name>A0A8J5L834_ZINOF</name>
<evidence type="ECO:0000259" key="6">
    <source>
        <dbReference type="Pfam" id="PF08541"/>
    </source>
</evidence>
<dbReference type="PIRSF" id="PIRSF036417">
    <property type="entry name" value="3-ktacl-CoA_syn"/>
    <property type="match status" value="1"/>
</dbReference>
<evidence type="ECO:0000313" key="8">
    <source>
        <dbReference type="Proteomes" id="UP000734854"/>
    </source>
</evidence>
<evidence type="ECO:0000256" key="1">
    <source>
        <dbReference type="ARBA" id="ARBA00005531"/>
    </source>
</evidence>
<dbReference type="GO" id="GO:0016020">
    <property type="term" value="C:membrane"/>
    <property type="evidence" value="ECO:0007669"/>
    <property type="project" value="InterPro"/>
</dbReference>
<feature type="domain" description="Beta-ketoacyl-[acyl-carrier-protein] synthase III C-terminal" evidence="6">
    <location>
        <begin position="380"/>
        <end position="460"/>
    </location>
</feature>
<keyword evidence="2 3" id="KW-0012">Acyltransferase</keyword>
<dbReference type="Proteomes" id="UP000734854">
    <property type="component" value="Unassembled WGS sequence"/>
</dbReference>
<evidence type="ECO:0000259" key="5">
    <source>
        <dbReference type="Pfam" id="PF08392"/>
    </source>
</evidence>
<feature type="domain" description="FAE" evidence="5">
    <location>
        <begin position="76"/>
        <end position="358"/>
    </location>
</feature>
<keyword evidence="3" id="KW-0808">Transferase</keyword>
<evidence type="ECO:0000256" key="3">
    <source>
        <dbReference type="PIRNR" id="PIRNR036417"/>
    </source>
</evidence>
<dbReference type="Pfam" id="PF08541">
    <property type="entry name" value="ACP_syn_III_C"/>
    <property type="match status" value="1"/>
</dbReference>
<dbReference type="Pfam" id="PF08392">
    <property type="entry name" value="FAE1_CUT1_RppA"/>
    <property type="match status" value="1"/>
</dbReference>
<dbReference type="PANTHER" id="PTHR31561">
    <property type="entry name" value="3-KETOACYL-COA SYNTHASE"/>
    <property type="match status" value="1"/>
</dbReference>
<dbReference type="EMBL" id="JACMSC010000010">
    <property type="protein sequence ID" value="KAG6504130.1"/>
    <property type="molecule type" value="Genomic_DNA"/>
</dbReference>
<keyword evidence="4" id="KW-0812">Transmembrane</keyword>
<dbReference type="InterPro" id="IPR013601">
    <property type="entry name" value="FAE1_typ3_polyketide_synth"/>
</dbReference>
<keyword evidence="4" id="KW-1133">Transmembrane helix</keyword>
<reference evidence="7 8" key="1">
    <citation type="submission" date="2020-08" db="EMBL/GenBank/DDBJ databases">
        <title>Plant Genome Project.</title>
        <authorList>
            <person name="Zhang R.-G."/>
        </authorList>
    </citation>
    <scope>NUCLEOTIDE SEQUENCE [LARGE SCALE GENOMIC DNA]</scope>
    <source>
        <tissue evidence="7">Rhizome</tissue>
    </source>
</reference>
<gene>
    <name evidence="7" type="ORF">ZIOFF_036460</name>
</gene>
<feature type="transmembrane region" description="Helical" evidence="4">
    <location>
        <begin position="57"/>
        <end position="76"/>
    </location>
</feature>
<keyword evidence="4" id="KW-0472">Membrane</keyword>
<dbReference type="InterPro" id="IPR013747">
    <property type="entry name" value="ACP_syn_III_C"/>
</dbReference>
<evidence type="ECO:0000256" key="2">
    <source>
        <dbReference type="ARBA" id="ARBA00023315"/>
    </source>
</evidence>
<proteinExistence type="inferred from homology"/>
<sequence>MKGSKAASFKLHANLAYCYIVDQFLTLSLLVSAAAMTMAAMKLDWFLELCFQWDDRAHLLLLLLVLVVAGVSLYLIMSRPRDVYLVDFACHLPPADLKLSVKMMEERLRSSGKFDDETIEFQLKLFGRSGIGEESYVSPAFHQVSLCHSMEAALAETQQVIFDALDSLFARTGLRPRDVDLLIVNSSFFNPTPSISAMIVNHYRLRSNVRTFNLGGMGCSASLIAVDLARDLLQVHNPAYAIVVSTENLTYNLYAGRRREMLVPNCIFRRGGAAVLLSNRRADRSRAKYRLTHVVRTHHGGDDKAYRCVFQEEDEEGNIGVALSKDVMPVVAGALRDNLSALGWRVLPLAEQLRFLAEKAVAAMTKRKAARAPDFKRAFEHFCFHAGGKAEIDKLASGLRLRPIDAEPSRMTLHRFGNTSSSSIWYELAYIEAKGRVRKGHRVWQIAFGSGFKCNSAVWQAMRDVTLPTDGPWLDCIHLYPVPTPDDHLPPQSHR</sequence>
<keyword evidence="8" id="KW-1185">Reference proteome</keyword>
<dbReference type="GO" id="GO:0009922">
    <property type="term" value="F:fatty acid elongase activity"/>
    <property type="evidence" value="ECO:0007669"/>
    <property type="project" value="UniProtKB-EC"/>
</dbReference>
<dbReference type="EC" id="2.3.1.-" evidence="3"/>
<dbReference type="AlphaFoldDB" id="A0A8J5L834"/>
<comment type="caution">
    <text evidence="7">The sequence shown here is derived from an EMBL/GenBank/DDBJ whole genome shotgun (WGS) entry which is preliminary data.</text>
</comment>
<comment type="pathway">
    <text evidence="3">Lipid metabolism; fatty acid biosynthesis.</text>
</comment>
<dbReference type="OrthoDB" id="329835at2759"/>
<dbReference type="InterPro" id="IPR012392">
    <property type="entry name" value="3-ktacl-CoA_syn"/>
</dbReference>
<evidence type="ECO:0000313" key="7">
    <source>
        <dbReference type="EMBL" id="KAG6504130.1"/>
    </source>
</evidence>
<evidence type="ECO:0000256" key="4">
    <source>
        <dbReference type="SAM" id="Phobius"/>
    </source>
</evidence>
<dbReference type="CDD" id="cd00831">
    <property type="entry name" value="CHS_like"/>
    <property type="match status" value="1"/>
</dbReference>
<organism evidence="7 8">
    <name type="scientific">Zingiber officinale</name>
    <name type="common">Ginger</name>
    <name type="synonym">Amomum zingiber</name>
    <dbReference type="NCBI Taxonomy" id="94328"/>
    <lineage>
        <taxon>Eukaryota</taxon>
        <taxon>Viridiplantae</taxon>
        <taxon>Streptophyta</taxon>
        <taxon>Embryophyta</taxon>
        <taxon>Tracheophyta</taxon>
        <taxon>Spermatophyta</taxon>
        <taxon>Magnoliopsida</taxon>
        <taxon>Liliopsida</taxon>
        <taxon>Zingiberales</taxon>
        <taxon>Zingiberaceae</taxon>
        <taxon>Zingiber</taxon>
    </lineage>
</organism>
<comment type="similarity">
    <text evidence="1 3">Belongs to the thiolase-like superfamily. Chalcone/stilbene synthases family.</text>
</comment>
<dbReference type="GO" id="GO:0006633">
    <property type="term" value="P:fatty acid biosynthetic process"/>
    <property type="evidence" value="ECO:0007669"/>
    <property type="project" value="InterPro"/>
</dbReference>